<dbReference type="AlphaFoldDB" id="A0AAU7YKY7"/>
<proteinExistence type="predicted"/>
<name>A0AAU7YKY7_9RICK</name>
<organism evidence="1">
    <name type="scientific">Wolbachia endosymbiont of Oeneis ivallda</name>
    <dbReference type="NCBI Taxonomy" id="3171168"/>
    <lineage>
        <taxon>Bacteria</taxon>
        <taxon>Pseudomonadati</taxon>
        <taxon>Pseudomonadota</taxon>
        <taxon>Alphaproteobacteria</taxon>
        <taxon>Rickettsiales</taxon>
        <taxon>Anaplasmataceae</taxon>
        <taxon>Wolbachieae</taxon>
        <taxon>Wolbachia</taxon>
    </lineage>
</organism>
<dbReference type="InterPro" id="IPR008018">
    <property type="entry name" value="Phage_tail_attach_FII"/>
</dbReference>
<evidence type="ECO:0008006" key="2">
    <source>
        <dbReference type="Google" id="ProtNLM"/>
    </source>
</evidence>
<evidence type="ECO:0000313" key="1">
    <source>
        <dbReference type="EMBL" id="XCA34594.1"/>
    </source>
</evidence>
<dbReference type="Pfam" id="PF05354">
    <property type="entry name" value="Phage_attach"/>
    <property type="match status" value="1"/>
</dbReference>
<sequence>MQENIKRLFKDCFAHLGELALYESKNKAYMVQVLKQEPDKLYEIGEGQFVGETLVLEVSAFDVLQPIVGDIFVIGDRKYKVYSPPLRDNSGIVWNINCTLLGEKDV</sequence>
<dbReference type="EMBL" id="CP158587">
    <property type="protein sequence ID" value="XCA34594.1"/>
    <property type="molecule type" value="Genomic_DNA"/>
</dbReference>
<protein>
    <recommendedName>
        <fullName evidence="2">Phage related protein</fullName>
    </recommendedName>
</protein>
<reference evidence="1" key="1">
    <citation type="submission" date="2024-06" db="EMBL/GenBank/DDBJ databases">
        <title>Genome assembly of the Oeneis chryxus ivallda.</title>
        <authorList>
            <person name="MacDonald Z."/>
            <person name="Shaffer H.B."/>
            <person name="Gillespie T."/>
            <person name="Marimuthu M.P.A."/>
            <person name="Nguyen O."/>
            <person name="Fairbairn C.W."/>
            <person name="Seligmann W.E."/>
            <person name="Escalona M."/>
            <person name="Miller C."/>
            <person name="Toffelmier E."/>
        </authorList>
    </citation>
    <scope>NUCLEOTIDE SEQUENCE</scope>
    <source>
        <strain evidence="1">CCGP_102_HBS-TG_Oc004</strain>
    </source>
</reference>
<accession>A0AAU7YKY7</accession>
<dbReference type="GO" id="GO:0019068">
    <property type="term" value="P:virion assembly"/>
    <property type="evidence" value="ECO:0007669"/>
    <property type="project" value="InterPro"/>
</dbReference>
<gene>
    <name evidence="1" type="ORF">ABS861_04300</name>
</gene>